<evidence type="ECO:0000256" key="4">
    <source>
        <dbReference type="ARBA" id="ARBA00022777"/>
    </source>
</evidence>
<keyword evidence="11" id="KW-1185">Reference proteome</keyword>
<comment type="domain">
    <text evidence="9">Consists of three domains, a large central CORE domain and two small peripheral domains, NMPbind and LID, which undergo movements during catalysis. The LID domain closes over the site of phosphoryl transfer upon ATP binding. Assembling and dissambling the active center during each catalytic cycle provides an effective means to prevent ATP hydrolysis.</text>
</comment>
<reference evidence="11" key="1">
    <citation type="journal article" date="2015" name="Proc. Natl. Acad. Sci. U.S.A.">
        <title>Genome sequence of the Asian Tiger mosquito, Aedes albopictus, reveals insights into its biology, genetics, and evolution.</title>
        <authorList>
            <person name="Chen X.G."/>
            <person name="Jiang X."/>
            <person name="Gu J."/>
            <person name="Xu M."/>
            <person name="Wu Y."/>
            <person name="Deng Y."/>
            <person name="Zhang C."/>
            <person name="Bonizzoni M."/>
            <person name="Dermauw W."/>
            <person name="Vontas J."/>
            <person name="Armbruster P."/>
            <person name="Huang X."/>
            <person name="Yang Y."/>
            <person name="Zhang H."/>
            <person name="He W."/>
            <person name="Peng H."/>
            <person name="Liu Y."/>
            <person name="Wu K."/>
            <person name="Chen J."/>
            <person name="Lirakis M."/>
            <person name="Topalis P."/>
            <person name="Van Leeuwen T."/>
            <person name="Hall A.B."/>
            <person name="Jiang X."/>
            <person name="Thorpe C."/>
            <person name="Mueller R.L."/>
            <person name="Sun C."/>
            <person name="Waterhouse R.M."/>
            <person name="Yan G."/>
            <person name="Tu Z.J."/>
            <person name="Fang X."/>
            <person name="James A.A."/>
        </authorList>
    </citation>
    <scope>NUCLEOTIDE SEQUENCE [LARGE SCALE GENOMIC DNA]</scope>
    <source>
        <strain evidence="11">Foshan</strain>
    </source>
</reference>
<organism evidence="10 11">
    <name type="scientific">Aedes albopictus</name>
    <name type="common">Asian tiger mosquito</name>
    <name type="synonym">Stegomyia albopicta</name>
    <dbReference type="NCBI Taxonomy" id="7160"/>
    <lineage>
        <taxon>Eukaryota</taxon>
        <taxon>Metazoa</taxon>
        <taxon>Ecdysozoa</taxon>
        <taxon>Arthropoda</taxon>
        <taxon>Hexapoda</taxon>
        <taxon>Insecta</taxon>
        <taxon>Pterygota</taxon>
        <taxon>Neoptera</taxon>
        <taxon>Endopterygota</taxon>
        <taxon>Diptera</taxon>
        <taxon>Nematocera</taxon>
        <taxon>Culicoidea</taxon>
        <taxon>Culicidae</taxon>
        <taxon>Culicinae</taxon>
        <taxon>Aedini</taxon>
        <taxon>Aedes</taxon>
        <taxon>Stegomyia</taxon>
    </lineage>
</organism>
<feature type="region of interest" description="NMPbind" evidence="9">
    <location>
        <begin position="141"/>
        <end position="171"/>
    </location>
</feature>
<dbReference type="EC" id="2.7.4.14" evidence="9"/>
<dbReference type="RefSeq" id="XP_019543894.2">
    <property type="nucleotide sequence ID" value="XM_019688349.3"/>
</dbReference>
<comment type="subcellular location">
    <subcellularLocation>
        <location evidence="9">Cytoplasm</location>
    </subcellularLocation>
    <subcellularLocation>
        <location evidence="9">Nucleus</location>
    </subcellularLocation>
</comment>
<keyword evidence="7 9" id="KW-0539">Nucleus</keyword>
<evidence type="ECO:0000256" key="1">
    <source>
        <dbReference type="ARBA" id="ARBA00022490"/>
    </source>
</evidence>
<evidence type="ECO:0000256" key="3">
    <source>
        <dbReference type="ARBA" id="ARBA00022741"/>
    </source>
</evidence>
<dbReference type="NCBIfam" id="TIGR01359">
    <property type="entry name" value="UMP_CMP_kin_fam"/>
    <property type="match status" value="1"/>
</dbReference>
<feature type="binding site" evidence="9">
    <location>
        <position position="207"/>
    </location>
    <ligand>
        <name>CMP</name>
        <dbReference type="ChEBI" id="CHEBI:60377"/>
    </ligand>
</feature>
<comment type="catalytic activity">
    <reaction evidence="9">
        <text>dCMP + ATP = dCDP + ADP</text>
        <dbReference type="Rhea" id="RHEA:25094"/>
        <dbReference type="ChEBI" id="CHEBI:30616"/>
        <dbReference type="ChEBI" id="CHEBI:57566"/>
        <dbReference type="ChEBI" id="CHEBI:58593"/>
        <dbReference type="ChEBI" id="CHEBI:456216"/>
        <dbReference type="EC" id="2.7.4.14"/>
    </reaction>
</comment>
<comment type="subunit">
    <text evidence="9">Monomer.</text>
</comment>
<dbReference type="HAMAP" id="MF_03172">
    <property type="entry name" value="Adenylate_kinase_UMP_CMP_kin"/>
    <property type="match status" value="1"/>
</dbReference>
<dbReference type="Pfam" id="PF00406">
    <property type="entry name" value="ADK"/>
    <property type="match status" value="1"/>
</dbReference>
<dbReference type="InterPro" id="IPR027417">
    <property type="entry name" value="P-loop_NTPase"/>
</dbReference>
<keyword evidence="5 9" id="KW-0067">ATP-binding</keyword>
<dbReference type="GeneID" id="109414508"/>
<comment type="cofactor">
    <cofactor evidence="9">
        <name>Mg(2+)</name>
        <dbReference type="ChEBI" id="CHEBI:18420"/>
    </cofactor>
    <text evidence="9">Binds 1 Mg(2+) ion per monomer.</text>
</comment>
<dbReference type="PROSITE" id="PS00113">
    <property type="entry name" value="ADENYLATE_KINASE"/>
    <property type="match status" value="1"/>
</dbReference>
<evidence type="ECO:0000313" key="11">
    <source>
        <dbReference type="Proteomes" id="UP000069940"/>
    </source>
</evidence>
<accession>A0ABM2A4U9</accession>
<dbReference type="PANTHER" id="PTHR23359">
    <property type="entry name" value="NUCLEOTIDE KINASE"/>
    <property type="match status" value="1"/>
</dbReference>
<evidence type="ECO:0000256" key="6">
    <source>
        <dbReference type="ARBA" id="ARBA00022975"/>
    </source>
</evidence>
<evidence type="ECO:0000256" key="7">
    <source>
        <dbReference type="ARBA" id="ARBA00023242"/>
    </source>
</evidence>
<sequence length="303" mass="32832">MNSALLLRRTLTTSIGTAAGKQLLSRSSSSSLPSASAIRKFGPTTFAAQSNVSSVGGAFVGGARTSSFWAVNSSSGSRSSGSLLISDNRILPVVVAFGNRGRKMSGDSSKPKIVFVLGAPGAGKGTQCEKIVETFGFTHLSAGDLLREERKREGSEYGALIEDNIKNGRIVPVEITCALLENAMIKTKEATGNDKFLIDGFPRNEDNLQGWNRKMADKVQLLFVLFFECSEDQCVQRCLKRGESSGRSDDNLESLKKRFNTYINDTMPIIEHYRKQDLVKPIDAAPAPDDVFEAVKAAFKGSY</sequence>
<feature type="binding site" evidence="9">
    <location>
        <position position="286"/>
    </location>
    <ligand>
        <name>ATP</name>
        <dbReference type="ChEBI" id="CHEBI:30616"/>
    </ligand>
</feature>
<comment type="similarity">
    <text evidence="9">Belongs to the adenylate kinase family. UMP-CMP kinase subfamily.</text>
</comment>
<feature type="binding site" evidence="9">
    <location>
        <position position="147"/>
    </location>
    <ligand>
        <name>a ribonucleoside 5'-phosphate</name>
        <dbReference type="ChEBI" id="CHEBI:58043"/>
    </ligand>
</feature>
<feature type="binding site" evidence="9">
    <location>
        <begin position="200"/>
        <end position="203"/>
    </location>
    <ligand>
        <name>a ribonucleoside 5'-phosphate</name>
        <dbReference type="ChEBI" id="CHEBI:58043"/>
    </ligand>
</feature>
<comment type="catalytic activity">
    <reaction evidence="9">
        <text>CMP + ATP = CDP + ADP</text>
        <dbReference type="Rhea" id="RHEA:11600"/>
        <dbReference type="ChEBI" id="CHEBI:30616"/>
        <dbReference type="ChEBI" id="CHEBI:58069"/>
        <dbReference type="ChEBI" id="CHEBI:60377"/>
        <dbReference type="ChEBI" id="CHEBI:456216"/>
        <dbReference type="EC" id="2.7.4.14"/>
    </reaction>
</comment>
<dbReference type="PRINTS" id="PR00094">
    <property type="entry name" value="ADENYLTKNASE"/>
</dbReference>
<dbReference type="InterPro" id="IPR000850">
    <property type="entry name" value="Adenylat/UMP-CMP_kin"/>
</dbReference>
<dbReference type="Proteomes" id="UP000069940">
    <property type="component" value="Unassembled WGS sequence"/>
</dbReference>
<dbReference type="Gene3D" id="3.40.50.300">
    <property type="entry name" value="P-loop containing nucleotide triphosphate hydrolases"/>
    <property type="match status" value="1"/>
</dbReference>
<proteinExistence type="inferred from homology"/>
<dbReference type="CDD" id="cd01428">
    <property type="entry name" value="ADK"/>
    <property type="match status" value="1"/>
</dbReference>
<feature type="binding site" evidence="9">
    <location>
        <begin position="121"/>
        <end position="126"/>
    </location>
    <ligand>
        <name>ATP</name>
        <dbReference type="ChEBI" id="CHEBI:30616"/>
    </ligand>
</feature>
<protein>
    <recommendedName>
        <fullName evidence="9">UMP-CMP kinase</fullName>
        <ecNumber evidence="9">2.7.4.14</ecNumber>
    </recommendedName>
    <alternativeName>
        <fullName evidence="9">Deoxycytidylate kinase</fullName>
        <shortName evidence="9">CK</shortName>
        <shortName evidence="9">dCMP kinase</shortName>
    </alternativeName>
    <alternativeName>
        <fullName evidence="9">Uridine monophosphate/cytidine monophosphate kinase</fullName>
        <shortName evidence="9">UMP/CMP kinase</shortName>
        <shortName evidence="9">UMP/CMPK</shortName>
    </alternativeName>
</protein>
<feature type="region of interest" description="LID" evidence="9">
    <location>
        <begin position="240"/>
        <end position="250"/>
    </location>
</feature>
<keyword evidence="2 9" id="KW-0808">Transferase</keyword>
<feature type="binding site" evidence="9">
    <location>
        <begin position="169"/>
        <end position="171"/>
    </location>
    <ligand>
        <name>a ribonucleoside 5'-phosphate</name>
        <dbReference type="ChEBI" id="CHEBI:58043"/>
    </ligand>
</feature>
<dbReference type="EnsemblMetazoa" id="AALFPA23_024467.R36475">
    <property type="protein sequence ID" value="AALFPA23_024467.P36475"/>
    <property type="gene ID" value="AALFPA23_024467"/>
</dbReference>
<dbReference type="SUPFAM" id="SSF52540">
    <property type="entry name" value="P-loop containing nucleoside triphosphate hydrolases"/>
    <property type="match status" value="1"/>
</dbReference>
<keyword evidence="6 9" id="KW-0665">Pyrimidine biosynthesis</keyword>
<feature type="binding site" evidence="9">
    <location>
        <position position="258"/>
    </location>
    <ligand>
        <name>a ribonucleoside 5'-phosphate</name>
        <dbReference type="ChEBI" id="CHEBI:58043"/>
    </ligand>
</feature>
<comment type="catalytic activity">
    <reaction evidence="8 9">
        <text>UMP + ATP = UDP + ADP</text>
        <dbReference type="Rhea" id="RHEA:24400"/>
        <dbReference type="ChEBI" id="CHEBI:30616"/>
        <dbReference type="ChEBI" id="CHEBI:57865"/>
        <dbReference type="ChEBI" id="CHEBI:58223"/>
        <dbReference type="ChEBI" id="CHEBI:456216"/>
        <dbReference type="EC" id="2.7.4.14"/>
    </reaction>
</comment>
<evidence type="ECO:0000256" key="5">
    <source>
        <dbReference type="ARBA" id="ARBA00022840"/>
    </source>
</evidence>
<feature type="binding site" evidence="9">
    <location>
        <position position="247"/>
    </location>
    <ligand>
        <name>a ribonucleoside 5'-phosphate</name>
        <dbReference type="ChEBI" id="CHEBI:58043"/>
    </ligand>
</feature>
<reference evidence="10" key="2">
    <citation type="submission" date="2025-05" db="UniProtKB">
        <authorList>
            <consortium name="EnsemblMetazoa"/>
        </authorList>
    </citation>
    <scope>IDENTIFICATION</scope>
    <source>
        <strain evidence="10">Foshan</strain>
    </source>
</reference>
<dbReference type="InterPro" id="IPR006266">
    <property type="entry name" value="UMP_CMP_kinase"/>
</dbReference>
<name>A0ABM2A4U9_AEDAL</name>
<comment type="function">
    <text evidence="9">Catalyzes the phosphorylation of pyrimidine nucleoside monophosphates at the expense of ATP. Plays an important role in de novo pyrimidine nucleotide biosynthesis. Has preference for UMP and CMP as phosphate acceptors.</text>
</comment>
<keyword evidence="4 9" id="KW-0418">Kinase</keyword>
<evidence type="ECO:0000256" key="9">
    <source>
        <dbReference type="HAMAP-Rule" id="MF_03172"/>
    </source>
</evidence>
<keyword evidence="1 9" id="KW-0963">Cytoplasm</keyword>
<keyword evidence="3 9" id="KW-0547">Nucleotide-binding</keyword>
<evidence type="ECO:0000313" key="10">
    <source>
        <dbReference type="EnsemblMetazoa" id="AALFPA23_024467.P36475"/>
    </source>
</evidence>
<dbReference type="HAMAP" id="MF_00235">
    <property type="entry name" value="Adenylate_kinase_Adk"/>
    <property type="match status" value="1"/>
</dbReference>
<evidence type="ECO:0000256" key="8">
    <source>
        <dbReference type="ARBA" id="ARBA00048116"/>
    </source>
</evidence>
<dbReference type="InterPro" id="IPR033690">
    <property type="entry name" value="Adenylat_kinase_CS"/>
</dbReference>
<feature type="binding site" evidence="9">
    <location>
        <position position="241"/>
    </location>
    <ligand>
        <name>ATP</name>
        <dbReference type="ChEBI" id="CHEBI:30616"/>
    </ligand>
</feature>
<evidence type="ECO:0000256" key="2">
    <source>
        <dbReference type="ARBA" id="ARBA00022679"/>
    </source>
</evidence>